<accession>A0A841Q2H2</accession>
<dbReference type="PANTHER" id="PTHR10509">
    <property type="entry name" value="O-METHYLTRANSFERASE-RELATED"/>
    <property type="match status" value="1"/>
</dbReference>
<evidence type="ECO:0000313" key="4">
    <source>
        <dbReference type="EMBL" id="MBB6452555.1"/>
    </source>
</evidence>
<keyword evidence="5" id="KW-1185">Reference proteome</keyword>
<comment type="caution">
    <text evidence="4">The sequence shown here is derived from an EMBL/GenBank/DDBJ whole genome shotgun (WGS) entry which is preliminary data.</text>
</comment>
<dbReference type="EMBL" id="JACHGH010000002">
    <property type="protein sequence ID" value="MBB6452555.1"/>
    <property type="molecule type" value="Genomic_DNA"/>
</dbReference>
<dbReference type="GO" id="GO:0008757">
    <property type="term" value="F:S-adenosylmethionine-dependent methyltransferase activity"/>
    <property type="evidence" value="ECO:0007669"/>
    <property type="project" value="TreeGrafter"/>
</dbReference>
<keyword evidence="1 4" id="KW-0489">Methyltransferase</keyword>
<dbReference type="PANTHER" id="PTHR10509:SF14">
    <property type="entry name" value="CAFFEOYL-COA O-METHYLTRANSFERASE 3-RELATED"/>
    <property type="match status" value="1"/>
</dbReference>
<gene>
    <name evidence="4" type="ORF">HNQ94_001000</name>
</gene>
<dbReference type="PROSITE" id="PS51682">
    <property type="entry name" value="SAM_OMT_I"/>
    <property type="match status" value="1"/>
</dbReference>
<dbReference type="InterPro" id="IPR050362">
    <property type="entry name" value="Cation-dep_OMT"/>
</dbReference>
<dbReference type="SUPFAM" id="SSF53335">
    <property type="entry name" value="S-adenosyl-L-methionine-dependent methyltransferases"/>
    <property type="match status" value="1"/>
</dbReference>
<evidence type="ECO:0000313" key="5">
    <source>
        <dbReference type="Proteomes" id="UP000581688"/>
    </source>
</evidence>
<organism evidence="4 5">
    <name type="scientific">Salirhabdus euzebyi</name>
    <dbReference type="NCBI Taxonomy" id="394506"/>
    <lineage>
        <taxon>Bacteria</taxon>
        <taxon>Bacillati</taxon>
        <taxon>Bacillota</taxon>
        <taxon>Bacilli</taxon>
        <taxon>Bacillales</taxon>
        <taxon>Bacillaceae</taxon>
        <taxon>Salirhabdus</taxon>
    </lineage>
</organism>
<evidence type="ECO:0000256" key="3">
    <source>
        <dbReference type="ARBA" id="ARBA00022691"/>
    </source>
</evidence>
<proteinExistence type="predicted"/>
<keyword evidence="2 4" id="KW-0808">Transferase</keyword>
<name>A0A841Q2H2_9BACI</name>
<dbReference type="GO" id="GO:0008171">
    <property type="term" value="F:O-methyltransferase activity"/>
    <property type="evidence" value="ECO:0007669"/>
    <property type="project" value="InterPro"/>
</dbReference>
<dbReference type="GO" id="GO:0032259">
    <property type="term" value="P:methylation"/>
    <property type="evidence" value="ECO:0007669"/>
    <property type="project" value="UniProtKB-KW"/>
</dbReference>
<keyword evidence="3" id="KW-0949">S-adenosyl-L-methionine</keyword>
<protein>
    <submittedName>
        <fullName evidence="4">Putative O-methyltransferase YrrM</fullName>
    </submittedName>
</protein>
<dbReference type="Pfam" id="PF01596">
    <property type="entry name" value="Methyltransf_3"/>
    <property type="match status" value="1"/>
</dbReference>
<dbReference type="Gene3D" id="3.40.50.150">
    <property type="entry name" value="Vaccinia Virus protein VP39"/>
    <property type="match status" value="1"/>
</dbReference>
<dbReference type="Proteomes" id="UP000581688">
    <property type="component" value="Unassembled WGS sequence"/>
</dbReference>
<reference evidence="4 5" key="1">
    <citation type="submission" date="2020-08" db="EMBL/GenBank/DDBJ databases">
        <title>Genomic Encyclopedia of Type Strains, Phase IV (KMG-IV): sequencing the most valuable type-strain genomes for metagenomic binning, comparative biology and taxonomic classification.</title>
        <authorList>
            <person name="Goeker M."/>
        </authorList>
    </citation>
    <scope>NUCLEOTIDE SEQUENCE [LARGE SCALE GENOMIC DNA]</scope>
    <source>
        <strain evidence="4 5">DSM 19612</strain>
    </source>
</reference>
<evidence type="ECO:0000256" key="1">
    <source>
        <dbReference type="ARBA" id="ARBA00022603"/>
    </source>
</evidence>
<dbReference type="InterPro" id="IPR002935">
    <property type="entry name" value="SAM_O-MeTrfase"/>
</dbReference>
<sequence length="210" mass="23700">MNVEEYIHSLFVKEDEVLKEVIESIRNNGMRNISVSPEIGKILTMLVKISGAKEILEIGALGGYSGICLARGFSDDGHLTSLELKEEFAQLAYNNLKKAGFEDRVTYYTGEALESLKQLEKEQKKFDFIFIDADKENYPNYLEYAIQLSNPGALIVGDNVLQRGRVYNTSIDDERTESIRSFNEQIANNPQLESIILPIRDGISVSRVIQ</sequence>
<dbReference type="InterPro" id="IPR029063">
    <property type="entry name" value="SAM-dependent_MTases_sf"/>
</dbReference>
<dbReference type="RefSeq" id="WP_174494798.1">
    <property type="nucleotide sequence ID" value="NZ_CADDWK010000002.1"/>
</dbReference>
<dbReference type="AlphaFoldDB" id="A0A841Q2H2"/>
<evidence type="ECO:0000256" key="2">
    <source>
        <dbReference type="ARBA" id="ARBA00022679"/>
    </source>
</evidence>